<gene>
    <name evidence="1" type="ORF">ILUMI_22290</name>
</gene>
<accession>A0A8K0FXH0</accession>
<proteinExistence type="predicted"/>
<dbReference type="EMBL" id="VTPC01090256">
    <property type="protein sequence ID" value="KAF2883905.1"/>
    <property type="molecule type" value="Genomic_DNA"/>
</dbReference>
<reference evidence="1" key="1">
    <citation type="submission" date="2019-08" db="EMBL/GenBank/DDBJ databases">
        <title>The genome of the North American firefly Photinus pyralis.</title>
        <authorList>
            <consortium name="Photinus pyralis genome working group"/>
            <person name="Fallon T.R."/>
            <person name="Sander Lower S.E."/>
            <person name="Weng J.-K."/>
        </authorList>
    </citation>
    <scope>NUCLEOTIDE SEQUENCE</scope>
    <source>
        <strain evidence="1">TRF0915ILg1</strain>
        <tissue evidence="1">Whole body</tissue>
    </source>
</reference>
<keyword evidence="2" id="KW-1185">Reference proteome</keyword>
<dbReference type="OrthoDB" id="203754at2759"/>
<comment type="caution">
    <text evidence="1">The sequence shown here is derived from an EMBL/GenBank/DDBJ whole genome shotgun (WGS) entry which is preliminary data.</text>
</comment>
<dbReference type="Proteomes" id="UP000801492">
    <property type="component" value="Unassembled WGS sequence"/>
</dbReference>
<dbReference type="AlphaFoldDB" id="A0A8K0FXH0"/>
<evidence type="ECO:0000313" key="1">
    <source>
        <dbReference type="EMBL" id="KAF2883905.1"/>
    </source>
</evidence>
<protein>
    <submittedName>
        <fullName evidence="1">Uncharacterized protein</fullName>
    </submittedName>
</protein>
<sequence>MSDLSGLITNKSAIELACRLPENTQEKVIALATEAAINDVQSGDVNKVKRYSESLKLNIEQLLDLIGLYISVIRVFMESDAKQFRETMTAVGFNEEFIENFPLKHKNNPRPKCTSPTKNYC</sequence>
<organism evidence="1 2">
    <name type="scientific">Ignelater luminosus</name>
    <name type="common">Cucubano</name>
    <name type="synonym">Pyrophorus luminosus</name>
    <dbReference type="NCBI Taxonomy" id="2038154"/>
    <lineage>
        <taxon>Eukaryota</taxon>
        <taxon>Metazoa</taxon>
        <taxon>Ecdysozoa</taxon>
        <taxon>Arthropoda</taxon>
        <taxon>Hexapoda</taxon>
        <taxon>Insecta</taxon>
        <taxon>Pterygota</taxon>
        <taxon>Neoptera</taxon>
        <taxon>Endopterygota</taxon>
        <taxon>Coleoptera</taxon>
        <taxon>Polyphaga</taxon>
        <taxon>Elateriformia</taxon>
        <taxon>Elateroidea</taxon>
        <taxon>Elateridae</taxon>
        <taxon>Agrypninae</taxon>
        <taxon>Pyrophorini</taxon>
        <taxon>Ignelater</taxon>
    </lineage>
</organism>
<evidence type="ECO:0000313" key="2">
    <source>
        <dbReference type="Proteomes" id="UP000801492"/>
    </source>
</evidence>
<name>A0A8K0FXH0_IGNLU</name>